<proteinExistence type="predicted"/>
<evidence type="ECO:0000256" key="2">
    <source>
        <dbReference type="ARBA" id="ARBA00022679"/>
    </source>
</evidence>
<gene>
    <name evidence="6" type="ORF">RhiirC2_721792</name>
</gene>
<accession>A0A2N1M4H7</accession>
<dbReference type="GO" id="GO:0003677">
    <property type="term" value="F:DNA binding"/>
    <property type="evidence" value="ECO:0007669"/>
    <property type="project" value="InterPro"/>
</dbReference>
<dbReference type="Gene3D" id="1.10.132.60">
    <property type="entry name" value="DNA polymerase family B, C-terminal domain"/>
    <property type="match status" value="1"/>
</dbReference>
<keyword evidence="3" id="KW-0548">Nucleotidyltransferase</keyword>
<protein>
    <recommendedName>
        <fullName evidence="1">DNA-directed DNA polymerase</fullName>
        <ecNumber evidence="1">2.7.7.7</ecNumber>
    </recommendedName>
</protein>
<reference evidence="6 7" key="1">
    <citation type="submission" date="2016-04" db="EMBL/GenBank/DDBJ databases">
        <title>Genome analyses suggest a sexual origin of heterokaryosis in a supposedly ancient asexual fungus.</title>
        <authorList>
            <person name="Ropars J."/>
            <person name="Sedzielewska K."/>
            <person name="Noel J."/>
            <person name="Charron P."/>
            <person name="Farinelli L."/>
            <person name="Marton T."/>
            <person name="Kruger M."/>
            <person name="Pelin A."/>
            <person name="Brachmann A."/>
            <person name="Corradi N."/>
        </authorList>
    </citation>
    <scope>NUCLEOTIDE SEQUENCE [LARGE SCALE GENOMIC DNA]</scope>
    <source>
        <strain evidence="6 7">C2</strain>
    </source>
</reference>
<dbReference type="Pfam" id="PF00136">
    <property type="entry name" value="DNA_pol_B"/>
    <property type="match status" value="1"/>
</dbReference>
<comment type="caution">
    <text evidence="6">The sequence shown here is derived from an EMBL/GenBank/DDBJ whole genome shotgun (WGS) entry which is preliminary data.</text>
</comment>
<evidence type="ECO:0000256" key="4">
    <source>
        <dbReference type="ARBA" id="ARBA00022932"/>
    </source>
</evidence>
<keyword evidence="4" id="KW-0239">DNA-directed DNA polymerase</keyword>
<dbReference type="GO" id="GO:0000166">
    <property type="term" value="F:nucleotide binding"/>
    <property type="evidence" value="ECO:0007669"/>
    <property type="project" value="InterPro"/>
</dbReference>
<organism evidence="6 7">
    <name type="scientific">Rhizophagus irregularis</name>
    <dbReference type="NCBI Taxonomy" id="588596"/>
    <lineage>
        <taxon>Eukaryota</taxon>
        <taxon>Fungi</taxon>
        <taxon>Fungi incertae sedis</taxon>
        <taxon>Mucoromycota</taxon>
        <taxon>Glomeromycotina</taxon>
        <taxon>Glomeromycetes</taxon>
        <taxon>Glomerales</taxon>
        <taxon>Glomeraceae</taxon>
        <taxon>Rhizophagus</taxon>
    </lineage>
</organism>
<dbReference type="VEuPathDB" id="FungiDB:RhiirA1_404148"/>
<dbReference type="InterPro" id="IPR042087">
    <property type="entry name" value="DNA_pol_B_thumb"/>
</dbReference>
<dbReference type="VEuPathDB" id="FungiDB:FUN_003664"/>
<dbReference type="EC" id="2.7.7.7" evidence="1"/>
<dbReference type="EMBL" id="LLXL01005453">
    <property type="protein sequence ID" value="PKK56556.1"/>
    <property type="molecule type" value="Genomic_DNA"/>
</dbReference>
<reference evidence="6 7" key="2">
    <citation type="submission" date="2017-10" db="EMBL/GenBank/DDBJ databases">
        <title>Extensive intraspecific genome diversity in a model arbuscular mycorrhizal fungus.</title>
        <authorList>
            <person name="Chen E.C.H."/>
            <person name="Morin E."/>
            <person name="Baudet D."/>
            <person name="Noel J."/>
            <person name="Ndikumana S."/>
            <person name="Charron P."/>
            <person name="St-Onge C."/>
            <person name="Giorgi J."/>
            <person name="Grigoriev I.V."/>
            <person name="Roux C."/>
            <person name="Martin F.M."/>
            <person name="Corradi N."/>
        </authorList>
    </citation>
    <scope>NUCLEOTIDE SEQUENCE [LARGE SCALE GENOMIC DNA]</scope>
    <source>
        <strain evidence="6 7">C2</strain>
    </source>
</reference>
<dbReference type="SUPFAM" id="SSF56672">
    <property type="entry name" value="DNA/RNA polymerases"/>
    <property type="match status" value="1"/>
</dbReference>
<dbReference type="GO" id="GO:0003887">
    <property type="term" value="F:DNA-directed DNA polymerase activity"/>
    <property type="evidence" value="ECO:0007669"/>
    <property type="project" value="UniProtKB-KW"/>
</dbReference>
<keyword evidence="2" id="KW-0808">Transferase</keyword>
<feature type="domain" description="DNA-directed DNA polymerase family B multifunctional" evidence="5">
    <location>
        <begin position="3"/>
        <end position="184"/>
    </location>
</feature>
<name>A0A2N1M4H7_9GLOM</name>
<dbReference type="InterPro" id="IPR043502">
    <property type="entry name" value="DNA/RNA_pol_sf"/>
</dbReference>
<sequence>MAYEEVLFPVVFTGKKKYFGTKHEDAVNFSLEDPFIRGIDTVKQGKSQLFKTIGDRIMNEVRDINNEHSLHKIVEDVLRDAIINTEQWNFEQFIETDAWKPDVNNISVQRFIGRMRGKYDSKIPIPGERFSYVVTHPDTTFDLHGRKLKLTKGEKMEFADVAKELGKELDLYHYFEKTIIGLCARFIMYDKKYEPEPSSRIMRIEDPDEKYKQIDDYAQNKAKSWLEGFVKENIIVNGVTSKMMESRGIVYKRAYRKAVKRAQEILYRKIGSSYEIFHGKWLSYEIFMASNPVEILWERFMKCARKLTKDKNLSVDDEMKEKICSDFAQYSNELVKCIGDYNLFFQKLVYHMRYKEHVSIPEKIGPVSSIRKNEIIADLPTLPHISGIEALDGISNLWYFHLEGVTESEPEALK</sequence>
<evidence type="ECO:0000256" key="1">
    <source>
        <dbReference type="ARBA" id="ARBA00012417"/>
    </source>
</evidence>
<evidence type="ECO:0000313" key="7">
    <source>
        <dbReference type="Proteomes" id="UP000233469"/>
    </source>
</evidence>
<evidence type="ECO:0000256" key="3">
    <source>
        <dbReference type="ARBA" id="ARBA00022695"/>
    </source>
</evidence>
<evidence type="ECO:0000313" key="6">
    <source>
        <dbReference type="EMBL" id="PKK56556.1"/>
    </source>
</evidence>
<dbReference type="AlphaFoldDB" id="A0A2N1M4H7"/>
<dbReference type="VEuPathDB" id="FungiDB:RhiirFUN_011355"/>
<dbReference type="Proteomes" id="UP000233469">
    <property type="component" value="Unassembled WGS sequence"/>
</dbReference>
<dbReference type="InterPro" id="IPR006134">
    <property type="entry name" value="DNA-dir_DNA_pol_B_multi_dom"/>
</dbReference>
<evidence type="ECO:0000259" key="5">
    <source>
        <dbReference type="Pfam" id="PF00136"/>
    </source>
</evidence>